<dbReference type="GO" id="GO:0005737">
    <property type="term" value="C:cytoplasm"/>
    <property type="evidence" value="ECO:0007669"/>
    <property type="project" value="TreeGrafter"/>
</dbReference>
<evidence type="ECO:0000256" key="1">
    <source>
        <dbReference type="ARBA" id="ARBA00005058"/>
    </source>
</evidence>
<dbReference type="RefSeq" id="WP_121936840.1">
    <property type="nucleotide sequence ID" value="NZ_REFR01000001.1"/>
</dbReference>
<dbReference type="NCBIfam" id="TIGR01700">
    <property type="entry name" value="PNPH"/>
    <property type="match status" value="1"/>
</dbReference>
<dbReference type="Proteomes" id="UP000271227">
    <property type="component" value="Unassembled WGS sequence"/>
</dbReference>
<accession>A0A3M0D068</accession>
<dbReference type="Gene3D" id="3.40.50.1580">
    <property type="entry name" value="Nucleoside phosphorylase domain"/>
    <property type="match status" value="1"/>
</dbReference>
<feature type="binding site" evidence="6">
    <location>
        <position position="193"/>
    </location>
    <ligand>
        <name>a purine D-ribonucleoside</name>
        <dbReference type="ChEBI" id="CHEBI:142355"/>
    </ligand>
</feature>
<dbReference type="PANTHER" id="PTHR11904:SF9">
    <property type="entry name" value="PURINE NUCLEOSIDE PHOSPHORYLASE-RELATED"/>
    <property type="match status" value="1"/>
</dbReference>
<dbReference type="AlphaFoldDB" id="A0A3M0D068"/>
<feature type="binding site" evidence="6">
    <location>
        <position position="30"/>
    </location>
    <ligand>
        <name>phosphate</name>
        <dbReference type="ChEBI" id="CHEBI:43474"/>
    </ligand>
</feature>
<comment type="similarity">
    <text evidence="2 5">Belongs to the PNP/MTAP phosphorylase family.</text>
</comment>
<name>A0A3M0D068_9PROT</name>
<feature type="binding site" evidence="6">
    <location>
        <position position="212"/>
    </location>
    <ligand>
        <name>phosphate</name>
        <dbReference type="ChEBI" id="CHEBI:43474"/>
    </ligand>
</feature>
<evidence type="ECO:0000256" key="6">
    <source>
        <dbReference type="PIRSR" id="PIRSR000477-2"/>
    </source>
</evidence>
<dbReference type="GO" id="GO:0004731">
    <property type="term" value="F:purine-nucleoside phosphorylase activity"/>
    <property type="evidence" value="ECO:0007669"/>
    <property type="project" value="UniProtKB-EC"/>
</dbReference>
<evidence type="ECO:0000256" key="3">
    <source>
        <dbReference type="ARBA" id="ARBA00022676"/>
    </source>
</evidence>
<feature type="binding site" evidence="6">
    <location>
        <position position="235"/>
    </location>
    <ligand>
        <name>a purine D-ribonucleoside</name>
        <dbReference type="ChEBI" id="CHEBI:142355"/>
    </ligand>
</feature>
<dbReference type="EC" id="2.4.2.1" evidence="5"/>
<dbReference type="Pfam" id="PF01048">
    <property type="entry name" value="PNP_UDP_1"/>
    <property type="match status" value="1"/>
</dbReference>
<organism evidence="8 9">
    <name type="scientific">Eilatimonas milleporae</name>
    <dbReference type="NCBI Taxonomy" id="911205"/>
    <lineage>
        <taxon>Bacteria</taxon>
        <taxon>Pseudomonadati</taxon>
        <taxon>Pseudomonadota</taxon>
        <taxon>Alphaproteobacteria</taxon>
        <taxon>Kordiimonadales</taxon>
        <taxon>Kordiimonadaceae</taxon>
        <taxon>Eilatimonas</taxon>
    </lineage>
</organism>
<reference evidence="8 9" key="1">
    <citation type="submission" date="2018-10" db="EMBL/GenBank/DDBJ databases">
        <title>Genomic Encyclopedia of Archaeal and Bacterial Type Strains, Phase II (KMG-II): from individual species to whole genera.</title>
        <authorList>
            <person name="Goeker M."/>
        </authorList>
    </citation>
    <scope>NUCLEOTIDE SEQUENCE [LARGE SCALE GENOMIC DNA]</scope>
    <source>
        <strain evidence="8 9">DSM 25217</strain>
    </source>
</reference>
<evidence type="ECO:0000256" key="4">
    <source>
        <dbReference type="ARBA" id="ARBA00022679"/>
    </source>
</evidence>
<evidence type="ECO:0000313" key="9">
    <source>
        <dbReference type="Proteomes" id="UP000271227"/>
    </source>
</evidence>
<dbReference type="PANTHER" id="PTHR11904">
    <property type="entry name" value="METHYLTHIOADENOSINE/PURINE NUCLEOSIDE PHOSPHORYLASE"/>
    <property type="match status" value="1"/>
</dbReference>
<dbReference type="OrthoDB" id="1523230at2"/>
<dbReference type="UniPathway" id="UPA00606"/>
<feature type="binding site" evidence="6">
    <location>
        <position position="61"/>
    </location>
    <ligand>
        <name>phosphate</name>
        <dbReference type="ChEBI" id="CHEBI:43474"/>
    </ligand>
</feature>
<dbReference type="GO" id="GO:0009116">
    <property type="term" value="P:nucleoside metabolic process"/>
    <property type="evidence" value="ECO:0007669"/>
    <property type="project" value="InterPro"/>
</dbReference>
<dbReference type="EMBL" id="REFR01000001">
    <property type="protein sequence ID" value="RMB13056.1"/>
    <property type="molecule type" value="Genomic_DNA"/>
</dbReference>
<dbReference type="InParanoid" id="A0A3M0D068"/>
<dbReference type="SUPFAM" id="SSF53167">
    <property type="entry name" value="Purine and uridine phosphorylases"/>
    <property type="match status" value="1"/>
</dbReference>
<comment type="function">
    <text evidence="5">The purine nucleoside phosphorylases catalyze the phosphorolytic breakdown of the N-glycosidic bond in the beta-(deoxy)ribonucleoside molecules, with the formation of the corresponding free purine bases and pentose-1-phosphate.</text>
</comment>
<gene>
    <name evidence="8" type="ORF">BXY39_0049</name>
</gene>
<dbReference type="InterPro" id="IPR000845">
    <property type="entry name" value="Nucleoside_phosphorylase_d"/>
</dbReference>
<dbReference type="CDD" id="cd09009">
    <property type="entry name" value="PNP-EcPNPII_like"/>
    <property type="match status" value="1"/>
</dbReference>
<comment type="pathway">
    <text evidence="1 5">Purine metabolism; purine nucleoside salvage.</text>
</comment>
<feature type="binding site" evidence="6">
    <location>
        <position position="113"/>
    </location>
    <ligand>
        <name>phosphate</name>
        <dbReference type="ChEBI" id="CHEBI:43474"/>
    </ligand>
</feature>
<keyword evidence="3 5" id="KW-0328">Glycosyltransferase</keyword>
<dbReference type="NCBIfam" id="NF006054">
    <property type="entry name" value="PRK08202.1"/>
    <property type="match status" value="1"/>
</dbReference>
<dbReference type="NCBIfam" id="TIGR01697">
    <property type="entry name" value="PNPH-PUNA-XAPA"/>
    <property type="match status" value="1"/>
</dbReference>
<feature type="binding site" evidence="6">
    <location>
        <begin position="81"/>
        <end position="83"/>
    </location>
    <ligand>
        <name>phosphate</name>
        <dbReference type="ChEBI" id="CHEBI:43474"/>
    </ligand>
</feature>
<dbReference type="FunCoup" id="A0A3M0D068">
    <property type="interactions" value="501"/>
</dbReference>
<keyword evidence="4 5" id="KW-0808">Transferase</keyword>
<feature type="domain" description="Nucleoside phosphorylase" evidence="7">
    <location>
        <begin position="26"/>
        <end position="269"/>
    </location>
</feature>
<protein>
    <recommendedName>
        <fullName evidence="5">Purine nucleoside phosphorylase</fullName>
        <ecNumber evidence="5">2.4.2.1</ecNumber>
    </recommendedName>
    <alternativeName>
        <fullName evidence="5">Inosine-guanosine phosphorylase</fullName>
    </alternativeName>
</protein>
<evidence type="ECO:0000256" key="5">
    <source>
        <dbReference type="PIRNR" id="PIRNR000477"/>
    </source>
</evidence>
<dbReference type="InterPro" id="IPR011268">
    <property type="entry name" value="Purine_phosphorylase"/>
</dbReference>
<proteinExistence type="inferred from homology"/>
<evidence type="ECO:0000256" key="2">
    <source>
        <dbReference type="ARBA" id="ARBA00006751"/>
    </source>
</evidence>
<evidence type="ECO:0000259" key="7">
    <source>
        <dbReference type="Pfam" id="PF01048"/>
    </source>
</evidence>
<dbReference type="InterPro" id="IPR035994">
    <property type="entry name" value="Nucleoside_phosphorylase_sf"/>
</dbReference>
<sequence>MSYDEVTACADYVRAKHGGPIPETAMVLGSGLNSLADSVQDATVLSYGDLPHFPKPTVEGHSGRMLIGTLDGNPVICMQGRAHAYEGHAPDKLVHGVRLLWALGVKTLILTNAAGSLKEQAGPGSLMAITDHINLSGISPLAGPNDDRFGPRFPDVTNAWDPELTDILRRAANALHIDLHDGVYLMTKGPNFETPAEIHAFRTLGADAVGMSTVPECLAARHCGLRVVGISSITNFAAGMTGNALSHEETIEYGALASVNLEKLLRRFLTRIS</sequence>
<comment type="caution">
    <text evidence="8">The sequence shown here is derived from an EMBL/GenBank/DDBJ whole genome shotgun (WGS) entry which is preliminary data.</text>
</comment>
<evidence type="ECO:0000313" key="8">
    <source>
        <dbReference type="EMBL" id="RMB13056.1"/>
    </source>
</evidence>
<keyword evidence="9" id="KW-1185">Reference proteome</keyword>
<dbReference type="InterPro" id="IPR011270">
    <property type="entry name" value="Pur_Nuc_Pase_Ino/Guo-sp"/>
</dbReference>
<dbReference type="PIRSF" id="PIRSF000477">
    <property type="entry name" value="PurNPase"/>
    <property type="match status" value="1"/>
</dbReference>